<evidence type="ECO:0000313" key="2">
    <source>
        <dbReference type="EMBL" id="TPE52182.1"/>
    </source>
</evidence>
<keyword evidence="1" id="KW-0812">Transmembrane</keyword>
<organism evidence="2 3">
    <name type="scientific">Amaricoccus solimangrovi</name>
    <dbReference type="NCBI Taxonomy" id="2589815"/>
    <lineage>
        <taxon>Bacteria</taxon>
        <taxon>Pseudomonadati</taxon>
        <taxon>Pseudomonadota</taxon>
        <taxon>Alphaproteobacteria</taxon>
        <taxon>Rhodobacterales</taxon>
        <taxon>Paracoccaceae</taxon>
        <taxon>Amaricoccus</taxon>
    </lineage>
</organism>
<dbReference type="RefSeq" id="WP_140453424.1">
    <property type="nucleotide sequence ID" value="NZ_VFRP01000004.1"/>
</dbReference>
<evidence type="ECO:0000313" key="3">
    <source>
        <dbReference type="Proteomes" id="UP000319255"/>
    </source>
</evidence>
<dbReference type="PANTHER" id="PTHR34703">
    <property type="entry name" value="ANTIPORTER SUBUNIT MNHG2-RELATED"/>
    <property type="match status" value="1"/>
</dbReference>
<dbReference type="NCBIfam" id="NF009314">
    <property type="entry name" value="PRK12674.1-2"/>
    <property type="match status" value="1"/>
</dbReference>
<dbReference type="AlphaFoldDB" id="A0A501WTS9"/>
<feature type="transmembrane region" description="Helical" evidence="1">
    <location>
        <begin position="37"/>
        <end position="54"/>
    </location>
</feature>
<comment type="caution">
    <text evidence="2">The sequence shown here is derived from an EMBL/GenBank/DDBJ whole genome shotgun (WGS) entry which is preliminary data.</text>
</comment>
<proteinExistence type="predicted"/>
<reference evidence="2 3" key="1">
    <citation type="submission" date="2019-06" db="EMBL/GenBank/DDBJ databases">
        <title>A novel bacterium of genus Amaricoccus, isolated from marine sediment.</title>
        <authorList>
            <person name="Huang H."/>
            <person name="Mo K."/>
            <person name="Hu Y."/>
        </authorList>
    </citation>
    <scope>NUCLEOTIDE SEQUENCE [LARGE SCALE GENOMIC DNA]</scope>
    <source>
        <strain evidence="2 3">HB172011</strain>
    </source>
</reference>
<keyword evidence="3" id="KW-1185">Reference proteome</keyword>
<dbReference type="PANTHER" id="PTHR34703:SF1">
    <property type="entry name" value="ANTIPORTER SUBUNIT MNHG2-RELATED"/>
    <property type="match status" value="1"/>
</dbReference>
<evidence type="ECO:0000256" key="1">
    <source>
        <dbReference type="SAM" id="Phobius"/>
    </source>
</evidence>
<dbReference type="InterPro" id="IPR005133">
    <property type="entry name" value="PhaG_MnhG_YufB"/>
</dbReference>
<dbReference type="GO" id="GO:0015385">
    <property type="term" value="F:sodium:proton antiporter activity"/>
    <property type="evidence" value="ECO:0007669"/>
    <property type="project" value="TreeGrafter"/>
</dbReference>
<dbReference type="Pfam" id="PF03334">
    <property type="entry name" value="PhaG_MnhG_YufB"/>
    <property type="match status" value="1"/>
</dbReference>
<dbReference type="EMBL" id="VFRP01000004">
    <property type="protein sequence ID" value="TPE52182.1"/>
    <property type="molecule type" value="Genomic_DNA"/>
</dbReference>
<feature type="transmembrane region" description="Helical" evidence="1">
    <location>
        <begin position="6"/>
        <end position="25"/>
    </location>
</feature>
<protein>
    <submittedName>
        <fullName evidence="2">Monovalent cation/H(+) antiporter subunit G</fullName>
    </submittedName>
</protein>
<dbReference type="NCBIfam" id="TIGR01300">
    <property type="entry name" value="CPA3_mnhG_phaG"/>
    <property type="match status" value="1"/>
</dbReference>
<dbReference type="OrthoDB" id="4427992at2"/>
<keyword evidence="1" id="KW-0472">Membrane</keyword>
<sequence>MTDWIAAALLLGGGFFCVVAGLGLLRLGDVYCRMHAATKAGTLGLALVCLGAMVRAGNWGELLEPLFVFVFMIATAPIGAHLIGRAAFRKHCETLPRTGADPGTEAFRG</sequence>
<name>A0A501WTS9_9RHOB</name>
<accession>A0A501WTS9</accession>
<dbReference type="Proteomes" id="UP000319255">
    <property type="component" value="Unassembled WGS sequence"/>
</dbReference>
<gene>
    <name evidence="2" type="ORF">FJM51_07100</name>
</gene>
<feature type="transmembrane region" description="Helical" evidence="1">
    <location>
        <begin position="66"/>
        <end position="88"/>
    </location>
</feature>
<keyword evidence="1" id="KW-1133">Transmembrane helix</keyword>